<feature type="compositionally biased region" description="Polar residues" evidence="6">
    <location>
        <begin position="54"/>
        <end position="73"/>
    </location>
</feature>
<evidence type="ECO:0000256" key="5">
    <source>
        <dbReference type="ARBA" id="ARBA00023136"/>
    </source>
</evidence>
<dbReference type="InterPro" id="IPR036259">
    <property type="entry name" value="MFS_trans_sf"/>
</dbReference>
<protein>
    <recommendedName>
        <fullName evidence="9">Nitrate/nitrite transporter</fullName>
    </recommendedName>
</protein>
<proteinExistence type="inferred from homology"/>
<evidence type="ECO:0000256" key="6">
    <source>
        <dbReference type="SAM" id="MobiDB-lite"/>
    </source>
</evidence>
<evidence type="ECO:0000256" key="3">
    <source>
        <dbReference type="ARBA" id="ARBA00022692"/>
    </source>
</evidence>
<feature type="region of interest" description="Disordered" evidence="6">
    <location>
        <begin position="144"/>
        <end position="253"/>
    </location>
</feature>
<dbReference type="PANTHER" id="PTHR23515">
    <property type="entry name" value="HIGH-AFFINITY NITRATE TRANSPORTER 2.3"/>
    <property type="match status" value="1"/>
</dbReference>
<feature type="transmembrane region" description="Helical" evidence="7">
    <location>
        <begin position="478"/>
        <end position="499"/>
    </location>
</feature>
<feature type="transmembrane region" description="Helical" evidence="7">
    <location>
        <begin position="617"/>
        <end position="637"/>
    </location>
</feature>
<dbReference type="SUPFAM" id="SSF103473">
    <property type="entry name" value="MFS general substrate transporter"/>
    <property type="match status" value="1"/>
</dbReference>
<feature type="compositionally biased region" description="Low complexity" evidence="6">
    <location>
        <begin position="105"/>
        <end position="115"/>
    </location>
</feature>
<feature type="transmembrane region" description="Helical" evidence="7">
    <location>
        <begin position="578"/>
        <end position="596"/>
    </location>
</feature>
<accession>A0A7S3L298</accession>
<evidence type="ECO:0000256" key="4">
    <source>
        <dbReference type="ARBA" id="ARBA00022989"/>
    </source>
</evidence>
<feature type="compositionally biased region" description="Low complexity" evidence="6">
    <location>
        <begin position="179"/>
        <end position="191"/>
    </location>
</feature>
<dbReference type="Pfam" id="PF07690">
    <property type="entry name" value="MFS_1"/>
    <property type="match status" value="1"/>
</dbReference>
<feature type="transmembrane region" description="Helical" evidence="7">
    <location>
        <begin position="323"/>
        <end position="341"/>
    </location>
</feature>
<name>A0A7S3L298_9STRA</name>
<dbReference type="CDD" id="cd17341">
    <property type="entry name" value="MFS_NRT2_like"/>
    <property type="match status" value="1"/>
</dbReference>
<dbReference type="Gene3D" id="1.20.1250.20">
    <property type="entry name" value="MFS general substrate transporter like domains"/>
    <property type="match status" value="2"/>
</dbReference>
<keyword evidence="5 7" id="KW-0472">Membrane</keyword>
<feature type="transmembrane region" description="Helical" evidence="7">
    <location>
        <begin position="380"/>
        <end position="400"/>
    </location>
</feature>
<feature type="region of interest" description="Disordered" evidence="6">
    <location>
        <begin position="1"/>
        <end position="115"/>
    </location>
</feature>
<feature type="compositionally biased region" description="Basic and acidic residues" evidence="6">
    <location>
        <begin position="74"/>
        <end position="96"/>
    </location>
</feature>
<evidence type="ECO:0008006" key="9">
    <source>
        <dbReference type="Google" id="ProtNLM"/>
    </source>
</evidence>
<organism evidence="8">
    <name type="scientific">Amphora coffeiformis</name>
    <dbReference type="NCBI Taxonomy" id="265554"/>
    <lineage>
        <taxon>Eukaryota</taxon>
        <taxon>Sar</taxon>
        <taxon>Stramenopiles</taxon>
        <taxon>Ochrophyta</taxon>
        <taxon>Bacillariophyta</taxon>
        <taxon>Bacillariophyceae</taxon>
        <taxon>Bacillariophycidae</taxon>
        <taxon>Thalassiophysales</taxon>
        <taxon>Catenulaceae</taxon>
        <taxon>Amphora</taxon>
    </lineage>
</organism>
<evidence type="ECO:0000256" key="7">
    <source>
        <dbReference type="SAM" id="Phobius"/>
    </source>
</evidence>
<dbReference type="AlphaFoldDB" id="A0A7S3L298"/>
<dbReference type="EMBL" id="HBIM01007684">
    <property type="protein sequence ID" value="CAE0408835.1"/>
    <property type="molecule type" value="Transcribed_RNA"/>
</dbReference>
<feature type="transmembrane region" description="Helical" evidence="7">
    <location>
        <begin position="672"/>
        <end position="696"/>
    </location>
</feature>
<feature type="compositionally biased region" description="Basic residues" evidence="6">
    <location>
        <begin position="38"/>
        <end position="52"/>
    </location>
</feature>
<dbReference type="InterPro" id="IPR044772">
    <property type="entry name" value="NO3_transporter"/>
</dbReference>
<feature type="compositionally biased region" description="Polar residues" evidence="6">
    <location>
        <begin position="210"/>
        <end position="229"/>
    </location>
</feature>
<feature type="transmembrane region" description="Helical" evidence="7">
    <location>
        <begin position="702"/>
        <end position="723"/>
    </location>
</feature>
<evidence type="ECO:0000313" key="8">
    <source>
        <dbReference type="EMBL" id="CAE0408835.1"/>
    </source>
</evidence>
<keyword evidence="3 7" id="KW-0812">Transmembrane</keyword>
<dbReference type="GO" id="GO:0016020">
    <property type="term" value="C:membrane"/>
    <property type="evidence" value="ECO:0007669"/>
    <property type="project" value="UniProtKB-SubCell"/>
</dbReference>
<feature type="transmembrane region" description="Helical" evidence="7">
    <location>
        <begin position="291"/>
        <end position="311"/>
    </location>
</feature>
<reference evidence="8" key="1">
    <citation type="submission" date="2021-01" db="EMBL/GenBank/DDBJ databases">
        <authorList>
            <person name="Corre E."/>
            <person name="Pelletier E."/>
            <person name="Niang G."/>
            <person name="Scheremetjew M."/>
            <person name="Finn R."/>
            <person name="Kale V."/>
            <person name="Holt S."/>
            <person name="Cochrane G."/>
            <person name="Meng A."/>
            <person name="Brown T."/>
            <person name="Cohen L."/>
        </authorList>
    </citation>
    <scope>NUCLEOTIDE SEQUENCE</scope>
    <source>
        <strain evidence="8">CCMP127</strain>
    </source>
</reference>
<comment type="similarity">
    <text evidence="2">Belongs to the major facilitator superfamily. Nitrate/nitrite porter (TC 2.A.1.8) family.</text>
</comment>
<feature type="transmembrane region" description="Helical" evidence="7">
    <location>
        <begin position="643"/>
        <end position="665"/>
    </location>
</feature>
<feature type="transmembrane region" description="Helical" evidence="7">
    <location>
        <begin position="353"/>
        <end position="373"/>
    </location>
</feature>
<dbReference type="GO" id="GO:0015112">
    <property type="term" value="F:nitrate transmembrane transporter activity"/>
    <property type="evidence" value="ECO:0007669"/>
    <property type="project" value="InterPro"/>
</dbReference>
<evidence type="ECO:0000256" key="1">
    <source>
        <dbReference type="ARBA" id="ARBA00004141"/>
    </source>
</evidence>
<evidence type="ECO:0000256" key="2">
    <source>
        <dbReference type="ARBA" id="ARBA00008432"/>
    </source>
</evidence>
<comment type="subcellular location">
    <subcellularLocation>
        <location evidence="1">Membrane</location>
        <topology evidence="1">Multi-pass membrane protein</topology>
    </subcellularLocation>
</comment>
<dbReference type="InterPro" id="IPR011701">
    <property type="entry name" value="MFS"/>
</dbReference>
<sequence>MVFGGDTAIQRSSSRREQESSSLSPPVVQPTAEPNQNHFHHQHHHHHQHHNHYATPTTRSSAAPQANQATENHNYQKQDKDSGTVNTDKPETHTKDAFSTTSNTQQQQQQQQQQQPVFIPRLPFTLGPYPVPLGGLPHIKEETHSTCSDLSKHPSICSQRTLPRKHPQSYPRRDVPKLGSGSSSSSSSSSSGDEKQNNQEENVNDDDHNGTANSPKNGCATASQGTTMSALGMGSFHQDHSHESSSFYTRTGAPDSQFRHYNVDVDPTQEDRGADIPLFSLARPHMRGFHFAWMSFFVAFFTWFAMTPLLAEIARSLDFTRQEIFLSSVLAVLSSGFARIVIGPLNEAYGPRWVMACTLVAAAIPTALAGWLLRSTTSLYLLRFCIGIAGSSFVTCQYWTLSMFTHEIAGTANALAAGWGNLGGGAAQVFMGSVFFPMAKLAYGGGSCFGSCAALKRNRGQNDDDDLENLEYDRASDLAWRTILLFPAVLSLVTAYCVIRYSDDTPKGSIQRRHRQEQRSSQQIKYAPILLTIWENLKAGSRNWNTFLLAFQYGCCFGVEITMTQAAAWYFMDEFGQTTESAAAIASAFGWMNLFARGIGGYGSDLANDRFGLRGRLVCLIVLLATEGCLVIVFGFASTLGGAISVMVVFSIFVQAAEGAVYGVVPYVDKSVVGSIAGLVGAGGNIGGACFSFLFACFTYRTAFLSMGIAAVVSSFVSALICIPGHKGLIAGSDSDEILKRRRKTKPPMIILIPITHHTYLHTVDATASFEMDIEGDSHAT</sequence>
<feature type="transmembrane region" description="Helical" evidence="7">
    <location>
        <begin position="547"/>
        <end position="572"/>
    </location>
</feature>
<keyword evidence="4 7" id="KW-1133">Transmembrane helix</keyword>
<gene>
    <name evidence="8" type="ORF">ACOF00016_LOCUS6543</name>
</gene>